<keyword evidence="7" id="KW-1278">Translocase</keyword>
<organism evidence="9 10">
    <name type="scientific">Pseudomonas syringae pv. japonica str. M301072</name>
    <dbReference type="NCBI Taxonomy" id="629262"/>
    <lineage>
        <taxon>Bacteria</taxon>
        <taxon>Pseudomonadati</taxon>
        <taxon>Pseudomonadota</taxon>
        <taxon>Gammaproteobacteria</taxon>
        <taxon>Pseudomonadales</taxon>
        <taxon>Pseudomonadaceae</taxon>
        <taxon>Pseudomonas</taxon>
        <taxon>Pseudomonas syringae</taxon>
    </lineage>
</organism>
<dbReference type="PANTHER" id="PTHR43079">
    <property type="entry name" value="PROBABLE CADMIUM/ZINC-TRANSPORTING ATPASE HMA1"/>
    <property type="match status" value="1"/>
</dbReference>
<evidence type="ECO:0000313" key="10">
    <source>
        <dbReference type="Proteomes" id="UP000004471"/>
    </source>
</evidence>
<dbReference type="Proteomes" id="UP000004471">
    <property type="component" value="Unassembled WGS sequence"/>
</dbReference>
<dbReference type="GO" id="GO:0046872">
    <property type="term" value="F:metal ion binding"/>
    <property type="evidence" value="ECO:0007669"/>
    <property type="project" value="UniProtKB-KW"/>
</dbReference>
<protein>
    <submittedName>
        <fullName evidence="9">Cadmium-translocating P-type ATPase</fullName>
    </submittedName>
</protein>
<evidence type="ECO:0000256" key="1">
    <source>
        <dbReference type="ARBA" id="ARBA00004141"/>
    </source>
</evidence>
<accession>F3FY47</accession>
<comment type="subcellular location">
    <subcellularLocation>
        <location evidence="1">Membrane</location>
        <topology evidence="1">Multi-pass membrane protein</topology>
    </subcellularLocation>
</comment>
<evidence type="ECO:0000256" key="3">
    <source>
        <dbReference type="ARBA" id="ARBA00022723"/>
    </source>
</evidence>
<keyword evidence="5" id="KW-0067">ATP-binding</keyword>
<evidence type="ECO:0000256" key="7">
    <source>
        <dbReference type="ARBA" id="ARBA00022967"/>
    </source>
</evidence>
<keyword evidence="6" id="KW-0460">Magnesium</keyword>
<name>F3FY47_PSESX</name>
<dbReference type="PANTHER" id="PTHR43079:SF1">
    <property type="entry name" value="CADMIUM_ZINC-TRANSPORTING ATPASE HMA1, CHLOROPLASTIC-RELATED"/>
    <property type="match status" value="1"/>
</dbReference>
<dbReference type="HOGENOM" id="CLU_3019124_0_0_6"/>
<comment type="similarity">
    <text evidence="2">Belongs to the cation transport ATPase (P-type) (TC 3.A.3) family. Type IB subfamily.</text>
</comment>
<evidence type="ECO:0000256" key="2">
    <source>
        <dbReference type="ARBA" id="ARBA00006024"/>
    </source>
</evidence>
<evidence type="ECO:0000259" key="8">
    <source>
        <dbReference type="Pfam" id="PF00122"/>
    </source>
</evidence>
<dbReference type="GO" id="GO:0016020">
    <property type="term" value="C:membrane"/>
    <property type="evidence" value="ECO:0007669"/>
    <property type="project" value="UniProtKB-SubCell"/>
</dbReference>
<dbReference type="Pfam" id="PF00122">
    <property type="entry name" value="E1-E2_ATPase"/>
    <property type="match status" value="1"/>
</dbReference>
<feature type="non-terminal residue" evidence="9">
    <location>
        <position position="1"/>
    </location>
</feature>
<keyword evidence="4" id="KW-0547">Nucleotide-binding</keyword>
<feature type="domain" description="P-type ATPase A" evidence="8">
    <location>
        <begin position="3"/>
        <end position="37"/>
    </location>
</feature>
<reference evidence="9 10" key="1">
    <citation type="journal article" date="2011" name="PLoS Pathog.">
        <title>Dynamic evolution of pathogenicity revealed by sequencing and comparative genomics of 19 Pseudomonas syringae isolates.</title>
        <authorList>
            <person name="Baltrus D.A."/>
            <person name="Nishimura M.T."/>
            <person name="Romanchuk A."/>
            <person name="Chang J.H."/>
            <person name="Mukhtar M.S."/>
            <person name="Cherkis K."/>
            <person name="Roach J."/>
            <person name="Grant S.R."/>
            <person name="Jones C.D."/>
            <person name="Dangl J.L."/>
        </authorList>
    </citation>
    <scope>NUCLEOTIDE SEQUENCE [LARGE SCALE GENOMIC DNA]</scope>
    <source>
        <strain evidence="10">M301072PT</strain>
    </source>
</reference>
<keyword evidence="3" id="KW-0479">Metal-binding</keyword>
<dbReference type="EMBL" id="AEAH01003285">
    <property type="protein sequence ID" value="EGH35139.1"/>
    <property type="molecule type" value="Genomic_DNA"/>
</dbReference>
<dbReference type="InterPro" id="IPR059000">
    <property type="entry name" value="ATPase_P-type_domA"/>
</dbReference>
<evidence type="ECO:0000256" key="5">
    <source>
        <dbReference type="ARBA" id="ARBA00022840"/>
    </source>
</evidence>
<comment type="caution">
    <text evidence="9">The sequence shown here is derived from an EMBL/GenBank/DDBJ whole genome shotgun (WGS) entry which is preliminary data.</text>
</comment>
<dbReference type="GO" id="GO:0005524">
    <property type="term" value="F:ATP binding"/>
    <property type="evidence" value="ECO:0007669"/>
    <property type="project" value="UniProtKB-KW"/>
</dbReference>
<dbReference type="InterPro" id="IPR051949">
    <property type="entry name" value="Cation_Transport_ATPase"/>
</dbReference>
<evidence type="ECO:0000313" key="9">
    <source>
        <dbReference type="EMBL" id="EGH35139.1"/>
    </source>
</evidence>
<feature type="non-terminal residue" evidence="9">
    <location>
        <position position="56"/>
    </location>
</feature>
<dbReference type="Gene3D" id="2.70.150.10">
    <property type="entry name" value="Calcium-transporting ATPase, cytoplasmic transduction domain A"/>
    <property type="match status" value="1"/>
</dbReference>
<proteinExistence type="inferred from homology"/>
<evidence type="ECO:0000256" key="6">
    <source>
        <dbReference type="ARBA" id="ARBA00022842"/>
    </source>
</evidence>
<sequence>VGVEVFGGAINLDGLLRIEVTRIGDQSTLGKVIALMQSAERSKPPITRLLERYAGS</sequence>
<evidence type="ECO:0000256" key="4">
    <source>
        <dbReference type="ARBA" id="ARBA00022741"/>
    </source>
</evidence>
<dbReference type="AlphaFoldDB" id="F3FY47"/>
<gene>
    <name evidence="9" type="ORF">PSYJA_41567</name>
</gene>